<keyword evidence="2" id="KW-1185">Reference proteome</keyword>
<proteinExistence type="predicted"/>
<evidence type="ECO:0000313" key="1">
    <source>
        <dbReference type="EMBL" id="KAA1114247.1"/>
    </source>
</evidence>
<gene>
    <name evidence="1" type="ORF">PGT21_001745</name>
</gene>
<protein>
    <submittedName>
        <fullName evidence="1">Uncharacterized protein</fullName>
    </submittedName>
</protein>
<dbReference type="EMBL" id="VSWC01000014">
    <property type="protein sequence ID" value="KAA1114247.1"/>
    <property type="molecule type" value="Genomic_DNA"/>
</dbReference>
<dbReference type="AlphaFoldDB" id="A0A5B0QLY7"/>
<comment type="caution">
    <text evidence="1">The sequence shown here is derived from an EMBL/GenBank/DDBJ whole genome shotgun (WGS) entry which is preliminary data.</text>
</comment>
<accession>A0A5B0QLY7</accession>
<evidence type="ECO:0000313" key="2">
    <source>
        <dbReference type="Proteomes" id="UP000324748"/>
    </source>
</evidence>
<organism evidence="1 2">
    <name type="scientific">Puccinia graminis f. sp. tritici</name>
    <dbReference type="NCBI Taxonomy" id="56615"/>
    <lineage>
        <taxon>Eukaryota</taxon>
        <taxon>Fungi</taxon>
        <taxon>Dikarya</taxon>
        <taxon>Basidiomycota</taxon>
        <taxon>Pucciniomycotina</taxon>
        <taxon>Pucciniomycetes</taxon>
        <taxon>Pucciniales</taxon>
        <taxon>Pucciniaceae</taxon>
        <taxon>Puccinia</taxon>
    </lineage>
</organism>
<name>A0A5B0QLY7_PUCGR</name>
<dbReference type="Proteomes" id="UP000324748">
    <property type="component" value="Unassembled WGS sequence"/>
</dbReference>
<reference evidence="1 2" key="1">
    <citation type="submission" date="2019-05" db="EMBL/GenBank/DDBJ databases">
        <title>Emergence of the Ug99 lineage of the wheat stem rust pathogen through somatic hybridization.</title>
        <authorList>
            <person name="Li F."/>
            <person name="Upadhyaya N.M."/>
            <person name="Sperschneider J."/>
            <person name="Matny O."/>
            <person name="Nguyen-Phuc H."/>
            <person name="Mago R."/>
            <person name="Raley C."/>
            <person name="Miller M.E."/>
            <person name="Silverstein K.A.T."/>
            <person name="Henningsen E."/>
            <person name="Hirsch C.D."/>
            <person name="Visser B."/>
            <person name="Pretorius Z.A."/>
            <person name="Steffenson B.J."/>
            <person name="Schwessinger B."/>
            <person name="Dodds P.N."/>
            <person name="Figueroa M."/>
        </authorList>
    </citation>
    <scope>NUCLEOTIDE SEQUENCE [LARGE SCALE GENOMIC DNA]</scope>
    <source>
        <strain evidence="1">21-0</strain>
    </source>
</reference>
<sequence>MPSRSLEEGSLRLYTPTANLLAYVMATWPSGLRRRLKEVAGTSTSILAVIRRSSGIEENTKDIS</sequence>